<dbReference type="Gene3D" id="1.10.287.1490">
    <property type="match status" value="1"/>
</dbReference>
<feature type="region of interest" description="Disordered" evidence="1">
    <location>
        <begin position="176"/>
        <end position="213"/>
    </location>
</feature>
<dbReference type="EMBL" id="WOFH01000002">
    <property type="protein sequence ID" value="MUN36489.1"/>
    <property type="molecule type" value="Genomic_DNA"/>
</dbReference>
<name>A0A7K1KWH1_9ACTN</name>
<reference evidence="2 3" key="1">
    <citation type="submission" date="2019-11" db="EMBL/GenBank/DDBJ databases">
        <authorList>
            <person name="Cao P."/>
        </authorList>
    </citation>
    <scope>NUCLEOTIDE SEQUENCE [LARGE SCALE GENOMIC DNA]</scope>
    <source>
        <strain evidence="2 3">NEAU-AAG5</strain>
    </source>
</reference>
<feature type="compositionally biased region" description="Pro residues" evidence="1">
    <location>
        <begin position="182"/>
        <end position="196"/>
    </location>
</feature>
<evidence type="ECO:0000313" key="2">
    <source>
        <dbReference type="EMBL" id="MUN36489.1"/>
    </source>
</evidence>
<feature type="compositionally biased region" description="Basic and acidic residues" evidence="1">
    <location>
        <begin position="203"/>
        <end position="213"/>
    </location>
</feature>
<dbReference type="SUPFAM" id="SSF57997">
    <property type="entry name" value="Tropomyosin"/>
    <property type="match status" value="1"/>
</dbReference>
<protein>
    <recommendedName>
        <fullName evidence="4">Chromosome partition protein Smc</fullName>
    </recommendedName>
</protein>
<dbReference type="Proteomes" id="UP000432015">
    <property type="component" value="Unassembled WGS sequence"/>
</dbReference>
<dbReference type="RefSeq" id="WP_156215477.1">
    <property type="nucleotide sequence ID" value="NZ_WOFH01000002.1"/>
</dbReference>
<comment type="caution">
    <text evidence="2">The sequence shown here is derived from an EMBL/GenBank/DDBJ whole genome shotgun (WGS) entry which is preliminary data.</text>
</comment>
<sequence>MTMIPGLVRRTAIEAERHLREGAREGVRLLGRLGRDLERVEEIGRLLPALAERIRALEESVRAREAELAGLRAEVDSLVGQLNDRVLPRIDERMDDTERDLTAVAAGLIRTGRDTAAGHARLDSAERRLGDLRTKLGQMEQRAGLWRDVQASVARLGDDVDALLVGAARDSAVGERAALRPAGPPAPVPDPVPDHAPPVAAEHAAEHVTDRPA</sequence>
<evidence type="ECO:0000256" key="1">
    <source>
        <dbReference type="SAM" id="MobiDB-lite"/>
    </source>
</evidence>
<proteinExistence type="predicted"/>
<accession>A0A7K1KWH1</accession>
<evidence type="ECO:0008006" key="4">
    <source>
        <dbReference type="Google" id="ProtNLM"/>
    </source>
</evidence>
<gene>
    <name evidence="2" type="ORF">GNZ18_07730</name>
</gene>
<organism evidence="2 3">
    <name type="scientific">Actinomadura litoris</name>
    <dbReference type="NCBI Taxonomy" id="2678616"/>
    <lineage>
        <taxon>Bacteria</taxon>
        <taxon>Bacillati</taxon>
        <taxon>Actinomycetota</taxon>
        <taxon>Actinomycetes</taxon>
        <taxon>Streptosporangiales</taxon>
        <taxon>Thermomonosporaceae</taxon>
        <taxon>Actinomadura</taxon>
    </lineage>
</organism>
<dbReference type="AlphaFoldDB" id="A0A7K1KWH1"/>
<evidence type="ECO:0000313" key="3">
    <source>
        <dbReference type="Proteomes" id="UP000432015"/>
    </source>
</evidence>
<keyword evidence="3" id="KW-1185">Reference proteome</keyword>